<organism evidence="2 5">
    <name type="scientific">Yersinia aldovae</name>
    <dbReference type="NCBI Taxonomy" id="29483"/>
    <lineage>
        <taxon>Bacteria</taxon>
        <taxon>Pseudomonadati</taxon>
        <taxon>Pseudomonadota</taxon>
        <taxon>Gammaproteobacteria</taxon>
        <taxon>Enterobacterales</taxon>
        <taxon>Yersiniaceae</taxon>
        <taxon>Yersinia</taxon>
    </lineage>
</organism>
<keyword evidence="1" id="KW-1133">Transmembrane helix</keyword>
<evidence type="ECO:0000313" key="4">
    <source>
        <dbReference type="Proteomes" id="UP000038647"/>
    </source>
</evidence>
<gene>
    <name evidence="2" type="ORF">ERS137965_00782</name>
    <name evidence="3" type="ORF">ERS137966_01073</name>
</gene>
<dbReference type="Proteomes" id="UP000038647">
    <property type="component" value="Unassembled WGS sequence"/>
</dbReference>
<reference evidence="3 4" key="2">
    <citation type="submission" date="2015-03" db="EMBL/GenBank/DDBJ databases">
        <authorList>
            <consortium name="Pathogen Informatics"/>
            <person name="Murphy D."/>
        </authorList>
    </citation>
    <scope>NUCLEOTIDE SEQUENCE [LARGE SCALE GENOMIC DNA]</scope>
    <source>
        <strain evidence="3 4">IP08791</strain>
    </source>
</reference>
<dbReference type="EMBL" id="CQEH01000004">
    <property type="protein sequence ID" value="CNK72996.1"/>
    <property type="molecule type" value="Genomic_DNA"/>
</dbReference>
<dbReference type="Proteomes" id="UP000041595">
    <property type="component" value="Unassembled WGS sequence"/>
</dbReference>
<proteinExistence type="predicted"/>
<reference evidence="2 5" key="1">
    <citation type="submission" date="2015-03" db="EMBL/GenBank/DDBJ databases">
        <authorList>
            <person name="Murphy D."/>
        </authorList>
    </citation>
    <scope>NUCLEOTIDE SEQUENCE [LARGE SCALE GENOMIC DNA]</scope>
    <source>
        <strain evidence="2 5">IP06005</strain>
    </source>
</reference>
<evidence type="ECO:0000313" key="3">
    <source>
        <dbReference type="EMBL" id="CNK72996.1"/>
    </source>
</evidence>
<protein>
    <submittedName>
        <fullName evidence="2 3">Inner membrane protein</fullName>
    </submittedName>
</protein>
<feature type="transmembrane region" description="Helical" evidence="1">
    <location>
        <begin position="89"/>
        <end position="108"/>
    </location>
</feature>
<feature type="transmembrane region" description="Helical" evidence="1">
    <location>
        <begin position="30"/>
        <end position="52"/>
    </location>
</feature>
<keyword evidence="1" id="KW-0812">Transmembrane</keyword>
<keyword evidence="4" id="KW-1185">Reference proteome</keyword>
<keyword evidence="1" id="KW-0472">Membrane</keyword>
<feature type="transmembrane region" description="Helical" evidence="1">
    <location>
        <begin position="58"/>
        <end position="77"/>
    </location>
</feature>
<dbReference type="AlphaFoldDB" id="A0A0T9T8M0"/>
<evidence type="ECO:0000313" key="2">
    <source>
        <dbReference type="EMBL" id="CNK68268.1"/>
    </source>
</evidence>
<name>A0A0T9T8M0_YERAL</name>
<dbReference type="EMBL" id="CQEJ01000003">
    <property type="protein sequence ID" value="CNK68268.1"/>
    <property type="molecule type" value="Genomic_DNA"/>
</dbReference>
<evidence type="ECO:0000313" key="5">
    <source>
        <dbReference type="Proteomes" id="UP000041595"/>
    </source>
</evidence>
<dbReference type="eggNOG" id="COG0697">
    <property type="taxonomic scope" value="Bacteria"/>
</dbReference>
<feature type="transmembrane region" description="Helical" evidence="1">
    <location>
        <begin position="6"/>
        <end position="23"/>
    </location>
</feature>
<sequence length="111" mass="12262">MSTEIFITVLGMALLHACWNALVKIGNDRFVTIALMAIFSDAISLTGVIFTGLPSLAALPWLLLSVFFHTGYCRFLSKAYEQALPSRDYLCFNYGDLYCLLCLMGRIVGPA</sequence>
<accession>A0A0T9T8M0</accession>
<evidence type="ECO:0000256" key="1">
    <source>
        <dbReference type="SAM" id="Phobius"/>
    </source>
</evidence>